<evidence type="ECO:0000313" key="3">
    <source>
        <dbReference type="Proteomes" id="UP000596092"/>
    </source>
</evidence>
<dbReference type="RefSeq" id="WP_199263087.1">
    <property type="nucleotide sequence ID" value="NZ_CP054140.1"/>
</dbReference>
<reference evidence="2 3" key="1">
    <citation type="submission" date="2020-05" db="EMBL/GenBank/DDBJ databases">
        <title>Complete genome of Desulfobulbus oligotrophicus.</title>
        <authorList>
            <person name="Podar M."/>
        </authorList>
    </citation>
    <scope>NUCLEOTIDE SEQUENCE [LARGE SCALE GENOMIC DNA]</scope>
    <source>
        <strain evidence="2 3">Prop6</strain>
    </source>
</reference>
<dbReference type="KEGG" id="dog:HP555_13480"/>
<protein>
    <submittedName>
        <fullName evidence="2">Membrane integrity-associated transporter subunit PqiC</fullName>
    </submittedName>
</protein>
<sequence>MTTNNSSLRHCWFILSVLLLLSGCLRPSNITTLYTLEPIRQQPLTSEWKDVSEMTLLMPVQLASHLQRRGLLYPQVPGTTRSSATDLWAGPLDQLVSQQIVAGLKDLLATENIAAFPGPRFSTVRYQVEVELNEFSSDGRQFITTAVYTLSDVSNKTILVRKTFRQQDNLNHTGYEGTVTSASQAIGDLSKEIAVSLLAAHRQNVTAHAR</sequence>
<keyword evidence="3" id="KW-1185">Reference proteome</keyword>
<accession>A0A7T6ARR7</accession>
<feature type="domain" description="ABC-type transport auxiliary lipoprotein component" evidence="1">
    <location>
        <begin position="34"/>
        <end position="194"/>
    </location>
</feature>
<evidence type="ECO:0000313" key="2">
    <source>
        <dbReference type="EMBL" id="QQG66802.1"/>
    </source>
</evidence>
<name>A0A7T6ARR7_9BACT</name>
<dbReference type="Proteomes" id="UP000596092">
    <property type="component" value="Chromosome"/>
</dbReference>
<proteinExistence type="predicted"/>
<gene>
    <name evidence="2" type="ORF">HP555_13480</name>
</gene>
<dbReference type="InterPro" id="IPR005586">
    <property type="entry name" value="ABC_trans_aux"/>
</dbReference>
<organism evidence="2 3">
    <name type="scientific">Desulfobulbus oligotrophicus</name>
    <dbReference type="NCBI Taxonomy" id="1909699"/>
    <lineage>
        <taxon>Bacteria</taxon>
        <taxon>Pseudomonadati</taxon>
        <taxon>Thermodesulfobacteriota</taxon>
        <taxon>Desulfobulbia</taxon>
        <taxon>Desulfobulbales</taxon>
        <taxon>Desulfobulbaceae</taxon>
        <taxon>Desulfobulbus</taxon>
    </lineage>
</organism>
<dbReference type="Gene3D" id="3.40.50.10610">
    <property type="entry name" value="ABC-type transport auxiliary lipoprotein component"/>
    <property type="match status" value="1"/>
</dbReference>
<evidence type="ECO:0000259" key="1">
    <source>
        <dbReference type="Pfam" id="PF03886"/>
    </source>
</evidence>
<dbReference type="SUPFAM" id="SSF159594">
    <property type="entry name" value="XCC0632-like"/>
    <property type="match status" value="1"/>
</dbReference>
<dbReference type="AlphaFoldDB" id="A0A7T6ARR7"/>
<dbReference type="Pfam" id="PF03886">
    <property type="entry name" value="ABC_trans_aux"/>
    <property type="match status" value="1"/>
</dbReference>
<dbReference type="EMBL" id="CP054140">
    <property type="protein sequence ID" value="QQG66802.1"/>
    <property type="molecule type" value="Genomic_DNA"/>
</dbReference>